<proteinExistence type="predicted"/>
<dbReference type="SUPFAM" id="SSF81383">
    <property type="entry name" value="F-box domain"/>
    <property type="match status" value="1"/>
</dbReference>
<dbReference type="InterPro" id="IPR056594">
    <property type="entry name" value="AT5G49610-like_b-prop"/>
</dbReference>
<evidence type="ECO:0000313" key="2">
    <source>
        <dbReference type="EMBL" id="KAF8659546.1"/>
    </source>
</evidence>
<dbReference type="OrthoDB" id="635990at2759"/>
<dbReference type="AlphaFoldDB" id="A0A835DZ76"/>
<reference evidence="2" key="1">
    <citation type="submission" date="2020-07" db="EMBL/GenBank/DDBJ databases">
        <title>Genome sequence and genetic diversity analysis of an under-domesticated orphan crop, white fonio (Digitaria exilis).</title>
        <authorList>
            <person name="Bennetzen J.L."/>
            <person name="Chen S."/>
            <person name="Ma X."/>
            <person name="Wang X."/>
            <person name="Yssel A.E.J."/>
            <person name="Chaluvadi S.R."/>
            <person name="Johnson M."/>
            <person name="Gangashetty P."/>
            <person name="Hamidou F."/>
            <person name="Sanogo M.D."/>
            <person name="Zwaenepoel A."/>
            <person name="Wallace J."/>
            <person name="Van De Peer Y."/>
            <person name="Van Deynze A."/>
        </authorList>
    </citation>
    <scope>NUCLEOTIDE SEQUENCE</scope>
    <source>
        <tissue evidence="2">Leaves</tissue>
    </source>
</reference>
<protein>
    <recommendedName>
        <fullName evidence="1">F-box protein AT5G49610-like beta-propeller domain-containing protein</fullName>
    </recommendedName>
</protein>
<dbReference type="Pfam" id="PF23635">
    <property type="entry name" value="Beta-prop_AT5G49610-like"/>
    <property type="match status" value="1"/>
</dbReference>
<evidence type="ECO:0000259" key="1">
    <source>
        <dbReference type="Pfam" id="PF23635"/>
    </source>
</evidence>
<organism evidence="2 3">
    <name type="scientific">Digitaria exilis</name>
    <dbReference type="NCBI Taxonomy" id="1010633"/>
    <lineage>
        <taxon>Eukaryota</taxon>
        <taxon>Viridiplantae</taxon>
        <taxon>Streptophyta</taxon>
        <taxon>Embryophyta</taxon>
        <taxon>Tracheophyta</taxon>
        <taxon>Spermatophyta</taxon>
        <taxon>Magnoliopsida</taxon>
        <taxon>Liliopsida</taxon>
        <taxon>Poales</taxon>
        <taxon>Poaceae</taxon>
        <taxon>PACMAD clade</taxon>
        <taxon>Panicoideae</taxon>
        <taxon>Panicodae</taxon>
        <taxon>Paniceae</taxon>
        <taxon>Anthephorinae</taxon>
        <taxon>Digitaria</taxon>
    </lineage>
</organism>
<dbReference type="PANTHER" id="PTHR33207">
    <property type="entry name" value="F-BOX DOMAIN CONTAINING PROTEIN-RELATED"/>
    <property type="match status" value="1"/>
</dbReference>
<accession>A0A835DZ76</accession>
<keyword evidence="3" id="KW-1185">Reference proteome</keyword>
<name>A0A835DZ76_9POAL</name>
<dbReference type="Proteomes" id="UP000636709">
    <property type="component" value="Unassembled WGS sequence"/>
</dbReference>
<evidence type="ECO:0000313" key="3">
    <source>
        <dbReference type="Proteomes" id="UP000636709"/>
    </source>
</evidence>
<dbReference type="EMBL" id="JACEFO010002455">
    <property type="protein sequence ID" value="KAF8659546.1"/>
    <property type="molecule type" value="Genomic_DNA"/>
</dbReference>
<sequence length="238" mass="25900">MAEVAPVAKANKGLSPETPFVLVSNPLFATASRAPTPTTIHDLGEDLILEIFLRLPSLPSLIRAVLACRAFLAAVRSSPRLPLPLPRATRASCPPVLGVFLGRDVTDIRSYWVSARPSPDAPRRFHLVELQSNSHGPLLPCTITGGLSTNSVEGLRTGPQVEGRVYWTHARRAYCIVLDTAKMPFSSIDLPPHLKGQGHKYRTGQTKDGKLCVVHAMELTISIWLQTTDSGGADHERF</sequence>
<feature type="domain" description="F-box protein AT5G49610-like beta-propeller" evidence="1">
    <location>
        <begin position="100"/>
        <end position="230"/>
    </location>
</feature>
<gene>
    <name evidence="2" type="ORF">HU200_058297</name>
</gene>
<dbReference type="InterPro" id="IPR036047">
    <property type="entry name" value="F-box-like_dom_sf"/>
</dbReference>
<comment type="caution">
    <text evidence="2">The sequence shown here is derived from an EMBL/GenBank/DDBJ whole genome shotgun (WGS) entry which is preliminary data.</text>
</comment>